<keyword evidence="2" id="KW-1185">Reference proteome</keyword>
<organism evidence="1 2">
    <name type="scientific">Cuscuta epithymum</name>
    <dbReference type="NCBI Taxonomy" id="186058"/>
    <lineage>
        <taxon>Eukaryota</taxon>
        <taxon>Viridiplantae</taxon>
        <taxon>Streptophyta</taxon>
        <taxon>Embryophyta</taxon>
        <taxon>Tracheophyta</taxon>
        <taxon>Spermatophyta</taxon>
        <taxon>Magnoliopsida</taxon>
        <taxon>eudicotyledons</taxon>
        <taxon>Gunneridae</taxon>
        <taxon>Pentapetalae</taxon>
        <taxon>asterids</taxon>
        <taxon>lamiids</taxon>
        <taxon>Solanales</taxon>
        <taxon>Convolvulaceae</taxon>
        <taxon>Cuscuteae</taxon>
        <taxon>Cuscuta</taxon>
        <taxon>Cuscuta subgen. Cuscuta</taxon>
    </lineage>
</organism>
<gene>
    <name evidence="1" type="ORF">CEPIT_LOCUS8041</name>
</gene>
<dbReference type="Pfam" id="PF14223">
    <property type="entry name" value="Retrotran_gag_2"/>
    <property type="match status" value="1"/>
</dbReference>
<dbReference type="PANTHER" id="PTHR47592">
    <property type="entry name" value="PBF68 PROTEIN"/>
    <property type="match status" value="1"/>
</dbReference>
<protein>
    <submittedName>
        <fullName evidence="1">Uncharacterized protein</fullName>
    </submittedName>
</protein>
<reference evidence="1" key="1">
    <citation type="submission" date="2022-07" db="EMBL/GenBank/DDBJ databases">
        <authorList>
            <person name="Macas J."/>
            <person name="Novak P."/>
            <person name="Neumann P."/>
        </authorList>
    </citation>
    <scope>NUCLEOTIDE SEQUENCE</scope>
</reference>
<comment type="caution">
    <text evidence="1">The sequence shown here is derived from an EMBL/GenBank/DDBJ whole genome shotgun (WGS) entry which is preliminary data.</text>
</comment>
<name>A0AAV0CPI1_9ASTE</name>
<dbReference type="EMBL" id="CAMAPF010000038">
    <property type="protein sequence ID" value="CAH9082331.1"/>
    <property type="molecule type" value="Genomic_DNA"/>
</dbReference>
<accession>A0AAV0CPI1</accession>
<proteinExistence type="predicted"/>
<sequence length="215" mass="24972">MPFEPTPTHVKSFSDISKVEVFSTVLKFKRWQERIFSTLDNMPDQKTKVGAKMLPQWTYTNKVCRRTILSTLSNELFDVYCTNIVAKKIWGSMIAKYTTEDSVKQSFVIGNYYKWEMKDDRDITTQIHEYLTLLEHLKGVQIDLPESFIIGILIEKLAESWRDYGKDLKHNVGSMSFNNVITNIIIDTIQIGRPGECQESTKQVYFKCQFGGDKE</sequence>
<dbReference type="AlphaFoldDB" id="A0AAV0CPI1"/>
<evidence type="ECO:0000313" key="2">
    <source>
        <dbReference type="Proteomes" id="UP001152523"/>
    </source>
</evidence>
<dbReference type="Proteomes" id="UP001152523">
    <property type="component" value="Unassembled WGS sequence"/>
</dbReference>
<dbReference type="PANTHER" id="PTHR47592:SF27">
    <property type="entry name" value="OS08G0421700 PROTEIN"/>
    <property type="match status" value="1"/>
</dbReference>
<evidence type="ECO:0000313" key="1">
    <source>
        <dbReference type="EMBL" id="CAH9082331.1"/>
    </source>
</evidence>